<dbReference type="InterPro" id="IPR001752">
    <property type="entry name" value="Kinesin_motor_dom"/>
</dbReference>
<feature type="compositionally biased region" description="Low complexity" evidence="9">
    <location>
        <begin position="177"/>
        <end position="197"/>
    </location>
</feature>
<dbReference type="Gene3D" id="3.40.850.10">
    <property type="entry name" value="Kinesin motor domain"/>
    <property type="match status" value="1"/>
</dbReference>
<feature type="coiled-coil region" evidence="8">
    <location>
        <begin position="599"/>
        <end position="626"/>
    </location>
</feature>
<dbReference type="PRINTS" id="PR00380">
    <property type="entry name" value="KINESINHEAVY"/>
</dbReference>
<accession>A0A8K0IE97</accession>
<reference evidence="11" key="2">
    <citation type="submission" date="2019-07" db="EMBL/GenBank/DDBJ databases">
        <authorList>
            <person name="Yang Y."/>
            <person name="Bocs S."/>
            <person name="Baudouin L."/>
        </authorList>
    </citation>
    <scope>NUCLEOTIDE SEQUENCE</scope>
    <source>
        <tissue evidence="11">Spear leaf of Hainan Tall coconut</tissue>
    </source>
</reference>
<dbReference type="GO" id="GO:0005874">
    <property type="term" value="C:microtubule"/>
    <property type="evidence" value="ECO:0007669"/>
    <property type="project" value="UniProtKB-KW"/>
</dbReference>
<feature type="region of interest" description="Disordered" evidence="9">
    <location>
        <begin position="32"/>
        <end position="64"/>
    </location>
</feature>
<keyword evidence="1" id="KW-0493">Microtubule</keyword>
<feature type="coiled-coil region" evidence="8">
    <location>
        <begin position="2188"/>
        <end position="2250"/>
    </location>
</feature>
<evidence type="ECO:0000256" key="9">
    <source>
        <dbReference type="SAM" id="MobiDB-lite"/>
    </source>
</evidence>
<sequence length="3018" mass="343768">MDRISGLLPLRILFLNSLFRMLRDLRIFRRNSGKFQGGNNENVPIGGSESAASQRDPDSSRDPLNAIQECVQNPKPGADQGTILRRKAETTPSKNQTKGSDSQHLQFRTPEKPTAARNRFGWVAKGEHGAMGVENGDELSHQGPSQLPPLSRGPSLGIGGGYGTNTPRSYRAAGKASSVHSDSSSTQSTPTKSVTKPAYSGFSGSRPPLGLGKMMSFSMASKGIPISSTPPTVVNTAEVPHFELKEDPSFWMDNNVQVVIRVRPLNSTEQSLQGYHRCLKQESAQSITWIGQPETRFTFDYVACETINQEMLFRVAGLPMVENCMSGYNSCIFAYGQTGSGKTYTMLGEISELEVSPSPDRGMTPRIFEFLFARIRAEEESRRDEKLKYNCRCSFLEIYNEQITDLLDPLSTNLLLREDIRKGVYVENLTEFEVENVNDILKLLIQGAANRKVAATNMNRESSRSHSVFTCVIESRWEKDSTSNLRFARLNLVDLAGSERQKTSGAEGERLKEAANINKSLSTLGHVIMVLADVAHGKQRHVPYRDSRLTFLLQDSLGGNSKTMIIANVSPSICSASETLSTLKFAQRARLIQNNAVVNEDASGDIIALQHQISLLKEELSVLKCQKVSRSLSFRKAVFEDFENEACDVFDLEKLQGVAEVDADEFHRNETLHSIRVSTKQECILVMAIACDIVLTIKDTDLLDELLLLKSLEATLTGALRREKMADNSIKQLEAEVEQLNRLVRQREEDTRCTKMMLKFREDKIHRMENLLKGLVTTDLFLQEENNALSEQVQLLRARVDRNPEVTRFALENIRLLDQLRKYQDFYEEGERELILTEVSELRNQLLHILDGKSEHEQHHKLDTEPKEAGQPLLDSLAREKEALSTELKKTCQELENCRINLKSCLELNEKLTREINNLHTELNNIRSTSDAQHVNVNRNIARVSLDASKMFQESCSESTQTNSQAHGNRVQCPLEMKHAEEILNLQLELDILKTILGEEKSSRVEVEKRATHANDELTTANGRILQISKQHEDLSNELKDARLVIEALESQHVLLINELEKLKDNTNNYIELLKNQEQEISTLRKKLDGHFEGKEKPYFANEELTGQHFKHFENEDSPLQVKLKKMQDSLEKARNLNMRYQGDQASQISLEQEMDEVRRQVEVETAEVIVCLQEELMALQQQVDDGSRNELMAKQSMVALDGEIKELHERLCLVKQENERLCELVEEKDRDLRSMTDDWERLAYEIADILTDGNTALEEASEQVACISESFPQRSWISEKVERMIESLSQKDMLIEELQNCLQDAQNVRCDMEWKLRSLRGATLAITEAQQQESMDKEKEILQLTSQLSEKIYLIVDLENNIKLQKEQIRKSEVCSSVALIAVNRLSEINTTHLQELEHVKLLLDESTEMMLQKDTLLQCQMSLHADAEKQIQDLSWQLEKSQGQIAEILSHVQEQEQAQALECLKKEDEEVALSKIIEDISKAKRVINEFELGVSTLHACMRDSVDLADGPAEVHDSGKYSDEGAGNNSKDRIESNRVVNSNVQHNVECMPGCSTGSAIGMNANESECRMVLKDDSDRETTILLLRKELEATLDRLEEVQAQMTKLLNEKEEIKKSEKQSRTSIDHLTNEVLRLKSDIIDKEIQFDLRLQELEDKLQTVKKNAIASSECWCKAKEALELEINDAKAVAAQKTIEASVLLTKIEEAQETMRDADVMINALMQANEIAKFDIERHQKIETTLNCERNSLLNKVQSLQSSINMKEQEYNFMEKNFQSNLIEANSLVLELMDSFKHLQTVFTEKFKFLVCDLEWLKAQVQHFAQSARSWLEEIWSEIIGKDCAVSVLHLCHMGILLERLTGLNAENGFLHRGLSESNSIIADLREHNIKAKKELEMCSILKGKLLVDINNSFNRISKKEDETSEFRTRLGSFEKKILHLQLLEESMLARSNSMGTELAILVNELEANNRNALTAKSVQDKTMREKEELYKQLENASRLLDGIQGINGMFRDSLLEDLSLLAADSHPECQLKLEALKSSNMGSIEEFELYRNLISCRTEPVVINLFAKDIELLVVQSEMEQNIEEIDHMASQISDLERQRDSSIRIIDKFKMEMILNIIDKDQKGSEMHSLLLENEKLRNDLLKMKEDHFRVTEHLQEMETGFASSLSHINAINQENHRLQDRIFSSETYITNLESDLDRKNAELEEVLHSQSIISKELDLKTEMSKIQIEQAKFLKSENDSLQNEVRAFMTKKDEIIAMLGFRLKTGFDVAQSIDMIVDRMFHLIDDQIVLMMDRMDQENFEQKEAASKFVAELEFFELSIEKLMSENSSLKSELMRKDEVLKGLLFDLSLLQESASIAKDQKDELEEMATALESVEEELASKSCELDEAAAHGRMLEAELLEKNEKTSALELEIAEKLGKLKLVSTENLELKAELENIIGIKNSTEEELREKFKAAERLEEEILEMSSLLGQRGHLLEDLQNDMTKLADERDHLDSEVLDLKEKLEMAQALVEENEAIATEAHQLAEAKKAYAEEKEEEVKLLERSVEELECTVYALENKVDIVKAEAEKQRLQREELEMELQSVRCQMLMVPASSNIWNTTGDHNDPTRPLKQKIIELEEAQNNIQILQKEVAEKDAEIVQCKAHISELNMHAEAQAREYKQKFKELEAMAQQVKTDPASFNATSLTSAKSEKSAPKSRGSGSPFKCIGLGLVQQMNLEKDEDLIAARHRIGELEALAASRQKEIFMLNTRLAAAESMTHDVIRDLLGVKLDMTNYASLLDNHQTLGVKETACHEGDKSQEKEQEAIKLKKQLHEFIAERQSWLDEINQRHKELVAARVTLEKLRQRDQFISTENEMLKVENVNYKKMTMELEDEVKKISSQQNLQQRIHHHAKIKEENSLLRLQNEDLNAKLHQLEAVLSRVEDELARHRASCGKNPYVDIDEEEQLRKKLQDSEEDRIQLAQKLLSLSTSILKVAGLAQSASYISPLAAQDALDQIKDRIRKLENEVEDLKLKAHD</sequence>
<dbReference type="PANTHER" id="PTHR37739">
    <property type="entry name" value="KINESIN-LIKE PROTEIN KIN-12D"/>
    <property type="match status" value="1"/>
</dbReference>
<dbReference type="GO" id="GO:0003777">
    <property type="term" value="F:microtubule motor activity"/>
    <property type="evidence" value="ECO:0007669"/>
    <property type="project" value="InterPro"/>
</dbReference>
<feature type="compositionally biased region" description="Polar residues" evidence="9">
    <location>
        <begin position="90"/>
        <end position="106"/>
    </location>
</feature>
<dbReference type="CDD" id="cd01373">
    <property type="entry name" value="KISc_KLP2_like"/>
    <property type="match status" value="1"/>
</dbReference>
<dbReference type="GO" id="GO:0005524">
    <property type="term" value="F:ATP binding"/>
    <property type="evidence" value="ECO:0007669"/>
    <property type="project" value="UniProtKB-UniRule"/>
</dbReference>
<feature type="coiled-coil region" evidence="8">
    <location>
        <begin position="874"/>
        <end position="929"/>
    </location>
</feature>
<evidence type="ECO:0000256" key="6">
    <source>
        <dbReference type="ARBA" id="ARBA00034488"/>
    </source>
</evidence>
<dbReference type="PROSITE" id="PS50067">
    <property type="entry name" value="KINESIN_MOTOR_2"/>
    <property type="match status" value="1"/>
</dbReference>
<dbReference type="InterPro" id="IPR044986">
    <property type="entry name" value="KIF15/KIN-12"/>
</dbReference>
<name>A0A8K0IE97_COCNU</name>
<feature type="coiled-coil region" evidence="8">
    <location>
        <begin position="2799"/>
        <end position="2965"/>
    </location>
</feature>
<dbReference type="InterPro" id="IPR036961">
    <property type="entry name" value="Kinesin_motor_dom_sf"/>
</dbReference>
<feature type="region of interest" description="Disordered" evidence="9">
    <location>
        <begin position="88"/>
        <end position="117"/>
    </location>
</feature>
<keyword evidence="3 7" id="KW-0067">ATP-binding</keyword>
<dbReference type="Proteomes" id="UP000797356">
    <property type="component" value="Chromosome 6"/>
</dbReference>
<dbReference type="GO" id="GO:0008017">
    <property type="term" value="F:microtubule binding"/>
    <property type="evidence" value="ECO:0007669"/>
    <property type="project" value="InterPro"/>
</dbReference>
<organism evidence="11 12">
    <name type="scientific">Cocos nucifera</name>
    <name type="common">Coconut palm</name>
    <dbReference type="NCBI Taxonomy" id="13894"/>
    <lineage>
        <taxon>Eukaryota</taxon>
        <taxon>Viridiplantae</taxon>
        <taxon>Streptophyta</taxon>
        <taxon>Embryophyta</taxon>
        <taxon>Tracheophyta</taxon>
        <taxon>Spermatophyta</taxon>
        <taxon>Magnoliopsida</taxon>
        <taxon>Liliopsida</taxon>
        <taxon>Arecaceae</taxon>
        <taxon>Arecoideae</taxon>
        <taxon>Cocoseae</taxon>
        <taxon>Attaleinae</taxon>
        <taxon>Cocos</taxon>
    </lineage>
</organism>
<reference evidence="11" key="1">
    <citation type="journal article" date="2017" name="Gigascience">
        <title>The genome draft of coconut (Cocos nucifera).</title>
        <authorList>
            <person name="Xiao Y."/>
            <person name="Xu P."/>
            <person name="Fan H."/>
            <person name="Baudouin L."/>
            <person name="Xia W."/>
            <person name="Bocs S."/>
            <person name="Xu J."/>
            <person name="Li Q."/>
            <person name="Guo A."/>
            <person name="Zhou L."/>
            <person name="Li J."/>
            <person name="Wu Y."/>
            <person name="Ma Z."/>
            <person name="Armero A."/>
            <person name="Issali A.E."/>
            <person name="Liu N."/>
            <person name="Peng M."/>
            <person name="Yang Y."/>
        </authorList>
    </citation>
    <scope>NUCLEOTIDE SEQUENCE</scope>
    <source>
        <tissue evidence="11">Spear leaf of Hainan Tall coconut</tissue>
    </source>
</reference>
<feature type="region of interest" description="Disordered" evidence="9">
    <location>
        <begin position="130"/>
        <end position="205"/>
    </location>
</feature>
<dbReference type="GO" id="GO:0007018">
    <property type="term" value="P:microtubule-based movement"/>
    <property type="evidence" value="ECO:0007669"/>
    <property type="project" value="InterPro"/>
</dbReference>
<feature type="coiled-coil region" evidence="8">
    <location>
        <begin position="1676"/>
        <end position="1773"/>
    </location>
</feature>
<evidence type="ECO:0000313" key="11">
    <source>
        <dbReference type="EMBL" id="KAG1347941.1"/>
    </source>
</evidence>
<dbReference type="PANTHER" id="PTHR37739:SF8">
    <property type="entry name" value="KINESIN-LIKE PROTEIN KIN-12D"/>
    <property type="match status" value="1"/>
</dbReference>
<dbReference type="FunFam" id="3.40.850.10:FF:000033">
    <property type="entry name" value="Kinesin-like protein KIN-12E"/>
    <property type="match status" value="1"/>
</dbReference>
<feature type="binding site" evidence="7">
    <location>
        <begin position="336"/>
        <end position="343"/>
    </location>
    <ligand>
        <name>ATP</name>
        <dbReference type="ChEBI" id="CHEBI:30616"/>
    </ligand>
</feature>
<feature type="region of interest" description="Disordered" evidence="9">
    <location>
        <begin position="2682"/>
        <end position="2701"/>
    </location>
</feature>
<feature type="coiled-coil region" evidence="8">
    <location>
        <begin position="1025"/>
        <end position="1087"/>
    </location>
</feature>
<evidence type="ECO:0000313" key="12">
    <source>
        <dbReference type="Proteomes" id="UP000797356"/>
    </source>
</evidence>
<feature type="compositionally biased region" description="Polar residues" evidence="9">
    <location>
        <begin position="33"/>
        <end position="42"/>
    </location>
</feature>
<evidence type="ECO:0000256" key="3">
    <source>
        <dbReference type="ARBA" id="ARBA00022840"/>
    </source>
</evidence>
<dbReference type="InterPro" id="IPR019821">
    <property type="entry name" value="Kinesin_motor_CS"/>
</dbReference>
<dbReference type="SUPFAM" id="SSF52540">
    <property type="entry name" value="P-loop containing nucleoside triphosphate hydrolases"/>
    <property type="match status" value="1"/>
</dbReference>
<feature type="domain" description="Kinesin motor" evidence="10">
    <location>
        <begin position="255"/>
        <end position="592"/>
    </location>
</feature>
<evidence type="ECO:0000256" key="2">
    <source>
        <dbReference type="ARBA" id="ARBA00022741"/>
    </source>
</evidence>
<dbReference type="InterPro" id="IPR027417">
    <property type="entry name" value="P-loop_NTPase"/>
</dbReference>
<evidence type="ECO:0000256" key="5">
    <source>
        <dbReference type="ARBA" id="ARBA00023175"/>
    </source>
</evidence>
<feature type="coiled-coil region" evidence="8">
    <location>
        <begin position="723"/>
        <end position="750"/>
    </location>
</feature>
<protein>
    <submittedName>
        <fullName evidence="11">Kinesin-like protein KIN-12F</fullName>
    </submittedName>
</protein>
<feature type="coiled-coil region" evidence="8">
    <location>
        <begin position="1584"/>
        <end position="1621"/>
    </location>
</feature>
<proteinExistence type="inferred from homology"/>
<dbReference type="OrthoDB" id="3176171at2759"/>
<keyword evidence="2 7" id="KW-0547">Nucleotide-binding</keyword>
<evidence type="ECO:0000256" key="8">
    <source>
        <dbReference type="SAM" id="Coils"/>
    </source>
</evidence>
<gene>
    <name evidence="11" type="ORF">COCNU_06G017700</name>
</gene>
<evidence type="ECO:0000256" key="1">
    <source>
        <dbReference type="ARBA" id="ARBA00022701"/>
    </source>
</evidence>
<feature type="region of interest" description="Disordered" evidence="9">
    <location>
        <begin position="1513"/>
        <end position="1534"/>
    </location>
</feature>
<feature type="coiled-coil region" evidence="8">
    <location>
        <begin position="1124"/>
        <end position="1190"/>
    </location>
</feature>
<keyword evidence="12" id="KW-1185">Reference proteome</keyword>
<feature type="compositionally biased region" description="Basic and acidic residues" evidence="9">
    <location>
        <begin position="1514"/>
        <end position="1524"/>
    </location>
</feature>
<comment type="similarity">
    <text evidence="6">Belongs to the TRAFAC class myosin-kinesin ATPase superfamily. Kinesin family. KIN-12 subfamily.</text>
</comment>
<evidence type="ECO:0000256" key="7">
    <source>
        <dbReference type="PROSITE-ProRule" id="PRU00283"/>
    </source>
</evidence>
<keyword evidence="4 8" id="KW-0175">Coiled coil</keyword>
<feature type="coiled-coil region" evidence="8">
    <location>
        <begin position="2611"/>
        <end position="2677"/>
    </location>
</feature>
<evidence type="ECO:0000259" key="10">
    <source>
        <dbReference type="PROSITE" id="PS50067"/>
    </source>
</evidence>
<comment type="caution">
    <text evidence="11">The sequence shown here is derived from an EMBL/GenBank/DDBJ whole genome shotgun (WGS) entry which is preliminary data.</text>
</comment>
<feature type="coiled-coil region" evidence="8">
    <location>
        <begin position="2312"/>
        <end position="2391"/>
    </location>
</feature>
<keyword evidence="5 7" id="KW-0505">Motor protein</keyword>
<dbReference type="PROSITE" id="PS00411">
    <property type="entry name" value="KINESIN_MOTOR_1"/>
    <property type="match status" value="1"/>
</dbReference>
<feature type="coiled-coil region" evidence="8">
    <location>
        <begin position="2441"/>
        <end position="2587"/>
    </location>
</feature>
<dbReference type="SMART" id="SM00129">
    <property type="entry name" value="KISc"/>
    <property type="match status" value="1"/>
</dbReference>
<dbReference type="Pfam" id="PF00225">
    <property type="entry name" value="Kinesin"/>
    <property type="match status" value="1"/>
</dbReference>
<evidence type="ECO:0000256" key="4">
    <source>
        <dbReference type="ARBA" id="ARBA00023054"/>
    </source>
</evidence>
<dbReference type="EMBL" id="CM017877">
    <property type="protein sequence ID" value="KAG1347941.1"/>
    <property type="molecule type" value="Genomic_DNA"/>
</dbReference>